<dbReference type="GO" id="GO:0005886">
    <property type="term" value="C:plasma membrane"/>
    <property type="evidence" value="ECO:0007669"/>
    <property type="project" value="TreeGrafter"/>
</dbReference>
<dbReference type="SUPFAM" id="SSF52343">
    <property type="entry name" value="Ferredoxin reductase-like, C-terminal NADP-linked domain"/>
    <property type="match status" value="1"/>
</dbReference>
<keyword evidence="4" id="KW-0560">Oxidoreductase</keyword>
<dbReference type="OrthoDB" id="167398at2759"/>
<evidence type="ECO:0000259" key="7">
    <source>
        <dbReference type="PROSITE" id="PS51384"/>
    </source>
</evidence>
<evidence type="ECO:0000256" key="5">
    <source>
        <dbReference type="ARBA" id="ARBA00023136"/>
    </source>
</evidence>
<keyword evidence="2 6" id="KW-0812">Transmembrane</keyword>
<dbReference type="Proteomes" id="UP000794436">
    <property type="component" value="Unassembled WGS sequence"/>
</dbReference>
<dbReference type="CDD" id="cd06186">
    <property type="entry name" value="NOX_Duox_like_FAD_NADP"/>
    <property type="match status" value="1"/>
</dbReference>
<accession>A0A8K1CEA9</accession>
<dbReference type="Pfam" id="PF01794">
    <property type="entry name" value="Ferric_reduct"/>
    <property type="match status" value="1"/>
</dbReference>
<keyword evidence="5 6" id="KW-0472">Membrane</keyword>
<dbReference type="EMBL" id="SPLM01000077">
    <property type="protein sequence ID" value="TMW61286.1"/>
    <property type="molecule type" value="Genomic_DNA"/>
</dbReference>
<feature type="transmembrane region" description="Helical" evidence="6">
    <location>
        <begin position="161"/>
        <end position="179"/>
    </location>
</feature>
<proteinExistence type="predicted"/>
<dbReference type="InterPro" id="IPR013112">
    <property type="entry name" value="FAD-bd_8"/>
</dbReference>
<comment type="subcellular location">
    <subcellularLocation>
        <location evidence="1">Membrane</location>
        <topology evidence="1">Multi-pass membrane protein</topology>
    </subcellularLocation>
</comment>
<reference evidence="8" key="1">
    <citation type="submission" date="2019-03" db="EMBL/GenBank/DDBJ databases">
        <title>Long read genome sequence of the mycoparasitic Pythium oligandrum ATCC 38472 isolated from sugarbeet rhizosphere.</title>
        <authorList>
            <person name="Gaulin E."/>
        </authorList>
    </citation>
    <scope>NUCLEOTIDE SEQUENCE</scope>
    <source>
        <strain evidence="8">ATCC 38472_TT</strain>
    </source>
</reference>
<evidence type="ECO:0000313" key="9">
    <source>
        <dbReference type="Proteomes" id="UP000794436"/>
    </source>
</evidence>
<feature type="transmembrane region" description="Helical" evidence="6">
    <location>
        <begin position="128"/>
        <end position="149"/>
    </location>
</feature>
<protein>
    <recommendedName>
        <fullName evidence="7">FAD-binding FR-type domain-containing protein</fullName>
    </recommendedName>
</protein>
<dbReference type="PANTHER" id="PTHR11972:SF55">
    <property type="entry name" value="FERRIC REDUCTASE"/>
    <property type="match status" value="1"/>
</dbReference>
<dbReference type="SUPFAM" id="SSF63380">
    <property type="entry name" value="Riboflavin synthase domain-like"/>
    <property type="match status" value="1"/>
</dbReference>
<feature type="transmembrane region" description="Helical" evidence="6">
    <location>
        <begin position="237"/>
        <end position="265"/>
    </location>
</feature>
<dbReference type="InterPro" id="IPR050369">
    <property type="entry name" value="RBOH/FRE"/>
</dbReference>
<dbReference type="PANTHER" id="PTHR11972">
    <property type="entry name" value="NADPH OXIDASE"/>
    <property type="match status" value="1"/>
</dbReference>
<dbReference type="InterPro" id="IPR013121">
    <property type="entry name" value="Fe_red_NAD-bd_6"/>
</dbReference>
<dbReference type="Gene3D" id="2.40.30.10">
    <property type="entry name" value="Translation factors"/>
    <property type="match status" value="1"/>
</dbReference>
<evidence type="ECO:0000313" key="8">
    <source>
        <dbReference type="EMBL" id="TMW61286.1"/>
    </source>
</evidence>
<dbReference type="InterPro" id="IPR017938">
    <property type="entry name" value="Riboflavin_synthase-like_b-brl"/>
</dbReference>
<feature type="transmembrane region" description="Helical" evidence="6">
    <location>
        <begin position="82"/>
        <end position="108"/>
    </location>
</feature>
<dbReference type="InterPro" id="IPR039261">
    <property type="entry name" value="FNR_nucleotide-bd"/>
</dbReference>
<dbReference type="AlphaFoldDB" id="A0A8K1CEA9"/>
<dbReference type="SFLD" id="SFLDS00052">
    <property type="entry name" value="Ferric_Reductase_Domain"/>
    <property type="match status" value="1"/>
</dbReference>
<dbReference type="GO" id="GO:0016491">
    <property type="term" value="F:oxidoreductase activity"/>
    <property type="evidence" value="ECO:0007669"/>
    <property type="project" value="UniProtKB-KW"/>
</dbReference>
<feature type="domain" description="FAD-binding FR-type" evidence="7">
    <location>
        <begin position="280"/>
        <end position="394"/>
    </location>
</feature>
<dbReference type="InterPro" id="IPR013130">
    <property type="entry name" value="Fe3_Rdtase_TM_dom"/>
</dbReference>
<dbReference type="InterPro" id="IPR017927">
    <property type="entry name" value="FAD-bd_FR_type"/>
</dbReference>
<evidence type="ECO:0000256" key="2">
    <source>
        <dbReference type="ARBA" id="ARBA00022692"/>
    </source>
</evidence>
<dbReference type="Pfam" id="PF08022">
    <property type="entry name" value="FAD_binding_8"/>
    <property type="match status" value="1"/>
</dbReference>
<sequence>MLSRSNSLVVAFGESPQPSLRRLLFMSDAAKVSPTDVQVTGQPHGVPLSTTTAASPGPLHKLARRWFSLRWFLSRTVFAKPLAWLTVTLELKVGDLLVTVPFVVGFLVWSALNCRNIDVKGTSSQPTLMMLVTFVLAVRNNSVLLHLTGLSFERALFYHKLFGFISVVLGGIHGLSYLLQDAGYIPSRRLRSEGGGVGETLSTEASGAILFYLMCALIVLSFYKIRRRWFELFVRFHWILFLAIIPLALIHGAGLIVVGVAPWALDVVFRYGIQLPLNQRNFHQAAQISVTAVSKDLVRIQFPRVRVSTDSKGTKTSTSYRYEAGQYVFICIPKISVLEWHPFTIASAPPNDNVIIYIKVLGDWTKKLAALASQAANVPIPVLLEGPYGAVSIDIEHPTTYSHFVLVSGGIGVTPMMALANQIYFDATHGAPKRSVAKVWFVWSVRERELIDALMLQVKKSAQEKTEATLTPVAWLPDALCGSSRGNSSQDPFYCEMYLTKGTHDSTHTVDQALGHCIKYNQRPDITKTLREVGILAKTAKASKQARVGVLVCGPSAMISDVVKQSMNIGKELGVAFDVHQEIFDF</sequence>
<evidence type="ECO:0000256" key="1">
    <source>
        <dbReference type="ARBA" id="ARBA00004141"/>
    </source>
</evidence>
<feature type="transmembrane region" description="Helical" evidence="6">
    <location>
        <begin position="205"/>
        <end position="225"/>
    </location>
</feature>
<evidence type="ECO:0000256" key="4">
    <source>
        <dbReference type="ARBA" id="ARBA00023002"/>
    </source>
</evidence>
<keyword evidence="3 6" id="KW-1133">Transmembrane helix</keyword>
<dbReference type="SFLD" id="SFLDG01168">
    <property type="entry name" value="Ferric_reductase_subgroup_(FRE"/>
    <property type="match status" value="1"/>
</dbReference>
<evidence type="ECO:0000256" key="3">
    <source>
        <dbReference type="ARBA" id="ARBA00022989"/>
    </source>
</evidence>
<dbReference type="Pfam" id="PF08030">
    <property type="entry name" value="NAD_binding_6"/>
    <property type="match status" value="1"/>
</dbReference>
<comment type="caution">
    <text evidence="8">The sequence shown here is derived from an EMBL/GenBank/DDBJ whole genome shotgun (WGS) entry which is preliminary data.</text>
</comment>
<dbReference type="PROSITE" id="PS51384">
    <property type="entry name" value="FAD_FR"/>
    <property type="match status" value="1"/>
</dbReference>
<evidence type="ECO:0000256" key="6">
    <source>
        <dbReference type="SAM" id="Phobius"/>
    </source>
</evidence>
<gene>
    <name evidence="8" type="ORF">Poli38472_013749</name>
</gene>
<dbReference type="Gene3D" id="3.40.50.80">
    <property type="entry name" value="Nucleotide-binding domain of ferredoxin-NADP reductase (FNR) module"/>
    <property type="match status" value="1"/>
</dbReference>
<keyword evidence="9" id="KW-1185">Reference proteome</keyword>
<organism evidence="8 9">
    <name type="scientific">Pythium oligandrum</name>
    <name type="common">Mycoparasitic fungus</name>
    <dbReference type="NCBI Taxonomy" id="41045"/>
    <lineage>
        <taxon>Eukaryota</taxon>
        <taxon>Sar</taxon>
        <taxon>Stramenopiles</taxon>
        <taxon>Oomycota</taxon>
        <taxon>Peronosporomycetes</taxon>
        <taxon>Pythiales</taxon>
        <taxon>Pythiaceae</taxon>
        <taxon>Pythium</taxon>
    </lineage>
</organism>
<name>A0A8K1CEA9_PYTOL</name>